<evidence type="ECO:0000313" key="14">
    <source>
        <dbReference type="EMBL" id="CAK6951765.1"/>
    </source>
</evidence>
<evidence type="ECO:0000256" key="3">
    <source>
        <dbReference type="ARBA" id="ARBA00022553"/>
    </source>
</evidence>
<dbReference type="AlphaFoldDB" id="A0AAV1MXI8"/>
<dbReference type="SMART" id="SM00358">
    <property type="entry name" value="DSRM"/>
    <property type="match status" value="3"/>
</dbReference>
<feature type="domain" description="Protein kinase" evidence="12">
    <location>
        <begin position="409"/>
        <end position="675"/>
    </location>
</feature>
<keyword evidence="4" id="KW-0808">Transferase</keyword>
<dbReference type="PANTHER" id="PTHR11042">
    <property type="entry name" value="EUKARYOTIC TRANSLATION INITIATION FACTOR 2-ALPHA KINASE EIF2-ALPHA KINASE -RELATED"/>
    <property type="match status" value="1"/>
</dbReference>
<dbReference type="PANTHER" id="PTHR11042:SF166">
    <property type="entry name" value="EUKARYOTIC TRANSLATION INITIATION FACTOR 2-ALPHA KINASE 3"/>
    <property type="match status" value="1"/>
</dbReference>
<dbReference type="InterPro" id="IPR014720">
    <property type="entry name" value="dsRBD_dom"/>
</dbReference>
<name>A0AAV1MXI8_SCOSC</name>
<dbReference type="FunFam" id="1.10.510.10:FF:000251">
    <property type="entry name" value="eukaryotic translation initiation factor 2-alpha kinase 3"/>
    <property type="match status" value="1"/>
</dbReference>
<dbReference type="PROSITE" id="PS00107">
    <property type="entry name" value="PROTEIN_KINASE_ATP"/>
    <property type="match status" value="1"/>
</dbReference>
<dbReference type="GO" id="GO:0005524">
    <property type="term" value="F:ATP binding"/>
    <property type="evidence" value="ECO:0007669"/>
    <property type="project" value="UniProtKB-UniRule"/>
</dbReference>
<comment type="similarity">
    <text evidence="8">Belongs to the protein kinase superfamily. Ser/Thr protein kinase family. GCN2 subfamily.</text>
</comment>
<feature type="region of interest" description="Disordered" evidence="11">
    <location>
        <begin position="345"/>
        <end position="370"/>
    </location>
</feature>
<dbReference type="SUPFAM" id="SSF56112">
    <property type="entry name" value="Protein kinase-like (PK-like)"/>
    <property type="match status" value="1"/>
</dbReference>
<proteinExistence type="inferred from homology"/>
<evidence type="ECO:0000256" key="7">
    <source>
        <dbReference type="ARBA" id="ARBA00022840"/>
    </source>
</evidence>
<keyword evidence="9" id="KW-0694">RNA-binding</keyword>
<dbReference type="InterPro" id="IPR050339">
    <property type="entry name" value="CC_SR_Kinase"/>
</dbReference>
<dbReference type="InterPro" id="IPR008271">
    <property type="entry name" value="Ser/Thr_kinase_AS"/>
</dbReference>
<evidence type="ECO:0000256" key="8">
    <source>
        <dbReference type="ARBA" id="ARBA00037982"/>
    </source>
</evidence>
<feature type="domain" description="DRBM" evidence="13">
    <location>
        <begin position="212"/>
        <end position="280"/>
    </location>
</feature>
<dbReference type="GO" id="GO:0005634">
    <property type="term" value="C:nucleus"/>
    <property type="evidence" value="ECO:0007669"/>
    <property type="project" value="TreeGrafter"/>
</dbReference>
<dbReference type="GO" id="GO:0004694">
    <property type="term" value="F:eukaryotic translation initiation factor 2alpha kinase activity"/>
    <property type="evidence" value="ECO:0007669"/>
    <property type="project" value="TreeGrafter"/>
</dbReference>
<keyword evidence="2" id="KW-0723">Serine/threonine-protein kinase</keyword>
<evidence type="ECO:0000256" key="2">
    <source>
        <dbReference type="ARBA" id="ARBA00022527"/>
    </source>
</evidence>
<dbReference type="GO" id="GO:0003725">
    <property type="term" value="F:double-stranded RNA binding"/>
    <property type="evidence" value="ECO:0007669"/>
    <property type="project" value="InterPro"/>
</dbReference>
<feature type="domain" description="DRBM" evidence="13">
    <location>
        <begin position="5"/>
        <end position="73"/>
    </location>
</feature>
<dbReference type="CDD" id="cd19903">
    <property type="entry name" value="DSRM_EIF2AK2_rpt1"/>
    <property type="match status" value="1"/>
</dbReference>
<dbReference type="PROSITE" id="PS50011">
    <property type="entry name" value="PROTEIN_KINASE_DOM"/>
    <property type="match status" value="1"/>
</dbReference>
<evidence type="ECO:0000259" key="12">
    <source>
        <dbReference type="PROSITE" id="PS50011"/>
    </source>
</evidence>
<dbReference type="Pfam" id="PF00035">
    <property type="entry name" value="dsrm"/>
    <property type="match status" value="3"/>
</dbReference>
<accession>A0AAV1MXI8</accession>
<keyword evidence="3" id="KW-0597">Phosphoprotein</keyword>
<keyword evidence="7 10" id="KW-0067">ATP-binding</keyword>
<organism evidence="14 15">
    <name type="scientific">Scomber scombrus</name>
    <name type="common">Atlantic mackerel</name>
    <name type="synonym">Scomber vernalis</name>
    <dbReference type="NCBI Taxonomy" id="13677"/>
    <lineage>
        <taxon>Eukaryota</taxon>
        <taxon>Metazoa</taxon>
        <taxon>Chordata</taxon>
        <taxon>Craniata</taxon>
        <taxon>Vertebrata</taxon>
        <taxon>Euteleostomi</taxon>
        <taxon>Actinopterygii</taxon>
        <taxon>Neopterygii</taxon>
        <taxon>Teleostei</taxon>
        <taxon>Neoteleostei</taxon>
        <taxon>Acanthomorphata</taxon>
        <taxon>Pelagiaria</taxon>
        <taxon>Scombriformes</taxon>
        <taxon>Scombridae</taxon>
        <taxon>Scomber</taxon>
    </lineage>
</organism>
<dbReference type="Gene3D" id="1.10.510.10">
    <property type="entry name" value="Transferase(Phosphotransferase) domain 1"/>
    <property type="match status" value="1"/>
</dbReference>
<dbReference type="GO" id="GO:0005737">
    <property type="term" value="C:cytoplasm"/>
    <property type="evidence" value="ECO:0007669"/>
    <property type="project" value="TreeGrafter"/>
</dbReference>
<protein>
    <recommendedName>
        <fullName evidence="1">non-specific serine/threonine protein kinase</fullName>
        <ecNumber evidence="1">2.7.11.1</ecNumber>
    </recommendedName>
</protein>
<dbReference type="InterPro" id="IPR011009">
    <property type="entry name" value="Kinase-like_dom_sf"/>
</dbReference>
<dbReference type="EC" id="2.7.11.1" evidence="1"/>
<dbReference type="SMART" id="SM00220">
    <property type="entry name" value="S_TKc"/>
    <property type="match status" value="1"/>
</dbReference>
<keyword evidence="5 10" id="KW-0547">Nucleotide-binding</keyword>
<evidence type="ECO:0000256" key="1">
    <source>
        <dbReference type="ARBA" id="ARBA00012513"/>
    </source>
</evidence>
<dbReference type="SUPFAM" id="SSF54768">
    <property type="entry name" value="dsRNA-binding domain-like"/>
    <property type="match status" value="3"/>
</dbReference>
<evidence type="ECO:0000313" key="15">
    <source>
        <dbReference type="Proteomes" id="UP001314229"/>
    </source>
</evidence>
<keyword evidence="15" id="KW-1185">Reference proteome</keyword>
<dbReference type="InterPro" id="IPR000719">
    <property type="entry name" value="Prot_kinase_dom"/>
</dbReference>
<dbReference type="InterPro" id="IPR017441">
    <property type="entry name" value="Protein_kinase_ATP_BS"/>
</dbReference>
<evidence type="ECO:0000256" key="11">
    <source>
        <dbReference type="SAM" id="MobiDB-lite"/>
    </source>
</evidence>
<evidence type="ECO:0000256" key="4">
    <source>
        <dbReference type="ARBA" id="ARBA00022679"/>
    </source>
</evidence>
<dbReference type="PROSITE" id="PS50137">
    <property type="entry name" value="DS_RBD"/>
    <property type="match status" value="2"/>
</dbReference>
<evidence type="ECO:0000256" key="6">
    <source>
        <dbReference type="ARBA" id="ARBA00022777"/>
    </source>
</evidence>
<feature type="binding site" evidence="10">
    <location>
        <position position="438"/>
    </location>
    <ligand>
        <name>ATP</name>
        <dbReference type="ChEBI" id="CHEBI:30616"/>
    </ligand>
</feature>
<dbReference type="EMBL" id="CAWUFR010000007">
    <property type="protein sequence ID" value="CAK6951765.1"/>
    <property type="molecule type" value="Genomic_DNA"/>
</dbReference>
<dbReference type="InterPro" id="IPR044452">
    <property type="entry name" value="EIF2AK2_DSRM_1"/>
</dbReference>
<feature type="compositionally biased region" description="Low complexity" evidence="11">
    <location>
        <begin position="353"/>
        <end position="370"/>
    </location>
</feature>
<sequence length="691" mass="78742">MASGNYVAKLNEYAQKTRWNLNYEDLGSVGPEHAKVFTQRVILNGKVCPNGVGKTKKEAKQNAAENALKSLSKQQDPEDSTETSAATDHTRVNTTNYICWLNEYGQKNRVSIKPVESTRLGPDNATQCCRFVVGDKEYQNAYGKTAREAKEKAAMLVYDDVYGSKTVETADANYNSASGQQKEEPNQHLIDMCNKTRSLCVNSEDESNTETNFIGLVNHYCQKTKRSNTFIEERRCGPAHKPQFFYKLRIDKKEYDVGEGKTVQEARQKAAELAWSALQEQSDWDSTVSFKSTGSEDEFSVSSAALESQESSPQRFPMSTSDSIIFCNSSNPYSAQVSFRSTTSEDNASSKLSTPTSLESFSSSQSMSSGTGDSALFSESWSSKDQDAVKNKNIENGLNETSTQFEQDYDIIKCLGHGAFGCVFQARRKLLKKDFAVKVVRWQEKSLREVEELSDLHHPNIVRYYTFWRQKSGYKWDEDDDCYRAVGKRNSLFLYIEMEICDKTLEEWITKNTLQASKRREESLSIAQQVVSGVEYIHSKMLIHRDLKPSNIMFGLDEWKIGDFGLVTRDDDNDMVERTVDRGTPTYMAPEQKKGNYDRKVDIFALGLIYFELLWKLSTSSERAMIWPRVRSHKFPTEFSPAFPQESKLITSMLCEKPEDRPDSIKLKTELEKWAQILKTQNNMHQQNKTI</sequence>
<dbReference type="Pfam" id="PF00069">
    <property type="entry name" value="Pkinase"/>
    <property type="match status" value="1"/>
</dbReference>
<keyword evidence="6" id="KW-0418">Kinase</keyword>
<dbReference type="Gene3D" id="3.30.200.20">
    <property type="entry name" value="Phosphorylase Kinase, domain 1"/>
    <property type="match status" value="1"/>
</dbReference>
<dbReference type="Proteomes" id="UP001314229">
    <property type="component" value="Unassembled WGS sequence"/>
</dbReference>
<gene>
    <name evidence="14" type="ORF">FSCOSCO3_A002296</name>
</gene>
<evidence type="ECO:0000256" key="9">
    <source>
        <dbReference type="PROSITE-ProRule" id="PRU00266"/>
    </source>
</evidence>
<evidence type="ECO:0000256" key="10">
    <source>
        <dbReference type="PROSITE-ProRule" id="PRU10141"/>
    </source>
</evidence>
<feature type="region of interest" description="Disordered" evidence="11">
    <location>
        <begin position="53"/>
        <end position="88"/>
    </location>
</feature>
<evidence type="ECO:0000256" key="5">
    <source>
        <dbReference type="ARBA" id="ARBA00022741"/>
    </source>
</evidence>
<comment type="caution">
    <text evidence="14">The sequence shown here is derived from an EMBL/GenBank/DDBJ whole genome shotgun (WGS) entry which is preliminary data.</text>
</comment>
<dbReference type="Gene3D" id="3.30.160.20">
    <property type="match status" value="3"/>
</dbReference>
<evidence type="ECO:0000259" key="13">
    <source>
        <dbReference type="PROSITE" id="PS50137"/>
    </source>
</evidence>
<dbReference type="PROSITE" id="PS00108">
    <property type="entry name" value="PROTEIN_KINASE_ST"/>
    <property type="match status" value="1"/>
</dbReference>
<reference evidence="14 15" key="1">
    <citation type="submission" date="2024-01" db="EMBL/GenBank/DDBJ databases">
        <authorList>
            <person name="Alioto T."/>
            <person name="Alioto T."/>
            <person name="Gomez Garrido J."/>
        </authorList>
    </citation>
    <scope>NUCLEOTIDE SEQUENCE [LARGE SCALE GENOMIC DNA]</scope>
</reference>